<gene>
    <name evidence="2" type="ORF">E2L00_04400</name>
</gene>
<reference evidence="2 3" key="1">
    <citation type="journal article" date="2020" name="Microorganisms">
        <title>Polyphasic Characterisation of Cedecea colo sp. nov., a New Enteric Bacterium Isolated from the Koala Hindgut.</title>
        <authorList>
            <person name="Boath J.M."/>
            <person name="Dakhal S."/>
            <person name="Van T.T.H."/>
            <person name="Moore R.J."/>
            <person name="Dekiwadia C."/>
            <person name="Macreadie I.G."/>
        </authorList>
    </citation>
    <scope>NUCLEOTIDE SEQUENCE [LARGE SCALE GENOMIC DNA]</scope>
    <source>
        <strain evidence="2 3">ZA</strain>
    </source>
</reference>
<protein>
    <submittedName>
        <fullName evidence="2">Uncharacterized protein</fullName>
    </submittedName>
</protein>
<evidence type="ECO:0000313" key="2">
    <source>
        <dbReference type="EMBL" id="NIY46781.1"/>
    </source>
</evidence>
<proteinExistence type="predicted"/>
<feature type="transmembrane region" description="Helical" evidence="1">
    <location>
        <begin position="188"/>
        <end position="209"/>
    </location>
</feature>
<evidence type="ECO:0000313" key="3">
    <source>
        <dbReference type="Proteomes" id="UP000697927"/>
    </source>
</evidence>
<dbReference type="EMBL" id="SOYS01000002">
    <property type="protein sequence ID" value="NIY46781.1"/>
    <property type="molecule type" value="Genomic_DNA"/>
</dbReference>
<feature type="transmembrane region" description="Helical" evidence="1">
    <location>
        <begin position="73"/>
        <end position="94"/>
    </location>
</feature>
<keyword evidence="1" id="KW-0472">Membrane</keyword>
<accession>A0ABX0VKQ6</accession>
<keyword evidence="1" id="KW-1133">Transmembrane helix</keyword>
<keyword evidence="3" id="KW-1185">Reference proteome</keyword>
<feature type="transmembrane region" description="Helical" evidence="1">
    <location>
        <begin position="115"/>
        <end position="132"/>
    </location>
</feature>
<comment type="caution">
    <text evidence="2">The sequence shown here is derived from an EMBL/GenBank/DDBJ whole genome shotgun (WGS) entry which is preliminary data.</text>
</comment>
<organism evidence="2 3">
    <name type="scientific">Cedecea colo</name>
    <dbReference type="NCBI Taxonomy" id="2552946"/>
    <lineage>
        <taxon>Bacteria</taxon>
        <taxon>Pseudomonadati</taxon>
        <taxon>Pseudomonadota</taxon>
        <taxon>Gammaproteobacteria</taxon>
        <taxon>Enterobacterales</taxon>
        <taxon>Enterobacteriaceae</taxon>
        <taxon>Cedecea</taxon>
    </lineage>
</organism>
<evidence type="ECO:0000256" key="1">
    <source>
        <dbReference type="SAM" id="Phobius"/>
    </source>
</evidence>
<feature type="transmembrane region" description="Helical" evidence="1">
    <location>
        <begin position="138"/>
        <end position="156"/>
    </location>
</feature>
<dbReference type="Proteomes" id="UP000697927">
    <property type="component" value="Unassembled WGS sequence"/>
</dbReference>
<name>A0ABX0VKQ6_9ENTR</name>
<feature type="transmembrane region" description="Helical" evidence="1">
    <location>
        <begin position="14"/>
        <end position="35"/>
    </location>
</feature>
<feature type="transmembrane region" description="Helical" evidence="1">
    <location>
        <begin position="47"/>
        <end position="67"/>
    </location>
</feature>
<keyword evidence="1" id="KW-0812">Transmembrane</keyword>
<sequence length="293" mass="33145">MNRLNDTIEVINSFINLSFKLGVALGGAVFIFYCWRIGYFPQDASVGDGLLLILLAIAFGGFYLFFIVCLTSLGIVLGPVWCGLQKLFSLLLIICKKITKKNIKHHPFTIEKARIEFWFFAMLGIFFVIWFSRFDIKILLTLTLCVWGCALMWSTYQQNYRDIFILEHKETPTDDDIKRLKNLNSAQPFIVVIFLILPLLVGGVTGELLDGTMRLANLRKDAAVVHIKEPYVTYAVEYGLTGEKSNFGGEYSKFSNVAILFNGFGRNVVIEMKKPIGTVSLAIPSDHVYIIQK</sequence>